<sequence length="206" mass="23247">MCGLQLLEEGRRCLYNRWNRPARVEDMGEGGEGGANALEDFISQRGRQAGITPHEGIGGPRQGHGFFYVAGTSSRQMMADRPFKADTIIVGRTLSTVLRLNSMVPEENVPKDLQWPNMSLNVTSLAWLFSSQFFATRTRAKFKHEKHLGRPRHFLKPPSLKLDLHDLSLPSAYNYPMAASGGYHSTTSDYYRNEFQGHPDTFREDA</sequence>
<accession>A0A1V9X0M8</accession>
<keyword evidence="1" id="KW-0813">Transport</keyword>
<keyword evidence="1" id="KW-0406">Ion transport</keyword>
<proteinExistence type="predicted"/>
<dbReference type="Proteomes" id="UP000192247">
    <property type="component" value="Unassembled WGS sequence"/>
</dbReference>
<name>A0A1V9X0M8_9ACAR</name>
<gene>
    <name evidence="1" type="ORF">BIW11_04849</name>
</gene>
<evidence type="ECO:0000313" key="1">
    <source>
        <dbReference type="EMBL" id="OQR67084.1"/>
    </source>
</evidence>
<comment type="caution">
    <text evidence="1">The sequence shown here is derived from an EMBL/GenBank/DDBJ whole genome shotgun (WGS) entry which is preliminary data.</text>
</comment>
<keyword evidence="2" id="KW-1185">Reference proteome</keyword>
<dbReference type="InParanoid" id="A0A1V9X0M8"/>
<protein>
    <submittedName>
        <fullName evidence="1">Potassium channel subfamily K member 18-like</fullName>
    </submittedName>
</protein>
<keyword evidence="1" id="KW-0407">Ion channel</keyword>
<reference evidence="1 2" key="1">
    <citation type="journal article" date="2017" name="Gigascience">
        <title>Draft genome of the honey bee ectoparasitic mite, Tropilaelaps mercedesae, is shaped by the parasitic life history.</title>
        <authorList>
            <person name="Dong X."/>
            <person name="Armstrong S.D."/>
            <person name="Xia D."/>
            <person name="Makepeace B.L."/>
            <person name="Darby A.C."/>
            <person name="Kadowaki T."/>
        </authorList>
    </citation>
    <scope>NUCLEOTIDE SEQUENCE [LARGE SCALE GENOMIC DNA]</scope>
    <source>
        <strain evidence="1">Wuxi-XJTLU</strain>
    </source>
</reference>
<dbReference type="AlphaFoldDB" id="A0A1V9X0M8"/>
<organism evidence="1 2">
    <name type="scientific">Tropilaelaps mercedesae</name>
    <dbReference type="NCBI Taxonomy" id="418985"/>
    <lineage>
        <taxon>Eukaryota</taxon>
        <taxon>Metazoa</taxon>
        <taxon>Ecdysozoa</taxon>
        <taxon>Arthropoda</taxon>
        <taxon>Chelicerata</taxon>
        <taxon>Arachnida</taxon>
        <taxon>Acari</taxon>
        <taxon>Parasitiformes</taxon>
        <taxon>Mesostigmata</taxon>
        <taxon>Gamasina</taxon>
        <taxon>Dermanyssoidea</taxon>
        <taxon>Laelapidae</taxon>
        <taxon>Tropilaelaps</taxon>
    </lineage>
</organism>
<evidence type="ECO:0000313" key="2">
    <source>
        <dbReference type="Proteomes" id="UP000192247"/>
    </source>
</evidence>
<dbReference type="EMBL" id="MNPL01029942">
    <property type="protein sequence ID" value="OQR67084.1"/>
    <property type="molecule type" value="Genomic_DNA"/>
</dbReference>
<dbReference type="GO" id="GO:0034220">
    <property type="term" value="P:monoatomic ion transmembrane transport"/>
    <property type="evidence" value="ECO:0007669"/>
    <property type="project" value="UniProtKB-KW"/>
</dbReference>